<dbReference type="CDD" id="cd13970">
    <property type="entry name" value="ABC1_ADCK3"/>
    <property type="match status" value="1"/>
</dbReference>
<evidence type="ECO:0000256" key="4">
    <source>
        <dbReference type="ARBA" id="ARBA00022840"/>
    </source>
</evidence>
<sequence>MSDDSSHPVPQSRFARAAGLGRLTSRTLAGAAFGAAGQLARGLRPSARGLMLTPANITRLTEELSRMRGAAMKLGQLISMETHDLLPPDLAQIMARLRADAKPMPPAQLKRLMTEDYGANFQRRFKRFDPRPIAAASIGQVHRAEALDGRPLALKIQYPGIARAIDADIANLGTLIRLSGLLPRDVDLPALLEEARHQLHEEADYAREAANLREAAQLLGDDTGFALPTPHDDLSTPRILAMDFMPSQPLDTLADTDQATRDRFVTRLFALFLREVFDWRAVQTDPNLANYRLDGDRIVLLDYGALRHYSPDTVQDLRQLLRATATGDGFRAAMDLNGYTDDATSDAQWHTLTEIAALVRSPLTSDGPFDFANTSTLDQARLLGQRLALQENYTKVPPVEALFLQRKLAGLVLMATTLRAKAPLGALVRPYLIPD</sequence>
<evidence type="ECO:0000256" key="3">
    <source>
        <dbReference type="ARBA" id="ARBA00022741"/>
    </source>
</evidence>
<comment type="similarity">
    <text evidence="1">Belongs to the protein kinase superfamily. ADCK protein kinase family.</text>
</comment>
<dbReference type="AlphaFoldDB" id="A0A7W6DL29"/>
<dbReference type="InterPro" id="IPR011009">
    <property type="entry name" value="Kinase-like_dom_sf"/>
</dbReference>
<gene>
    <name evidence="6" type="ORF">GGQ68_001550</name>
</gene>
<dbReference type="PANTHER" id="PTHR43851:SF3">
    <property type="entry name" value="COENZYME Q8"/>
    <property type="match status" value="1"/>
</dbReference>
<keyword evidence="2" id="KW-0808">Transferase</keyword>
<evidence type="ECO:0000313" key="7">
    <source>
        <dbReference type="Proteomes" id="UP000541426"/>
    </source>
</evidence>
<dbReference type="Pfam" id="PF03109">
    <property type="entry name" value="ABC1"/>
    <property type="match status" value="1"/>
</dbReference>
<keyword evidence="3" id="KW-0547">Nucleotide-binding</keyword>
<evidence type="ECO:0000313" key="6">
    <source>
        <dbReference type="EMBL" id="MBB3985221.1"/>
    </source>
</evidence>
<dbReference type="InterPro" id="IPR034646">
    <property type="entry name" value="ADCK3_dom"/>
</dbReference>
<keyword evidence="4" id="KW-0067">ATP-binding</keyword>
<name>A0A7W6DL29_9RHOB</name>
<comment type="caution">
    <text evidence="6">The sequence shown here is derived from an EMBL/GenBank/DDBJ whole genome shotgun (WGS) entry which is preliminary data.</text>
</comment>
<dbReference type="SUPFAM" id="SSF56112">
    <property type="entry name" value="Protein kinase-like (PK-like)"/>
    <property type="match status" value="1"/>
</dbReference>
<dbReference type="EMBL" id="JACIEJ010000003">
    <property type="protein sequence ID" value="MBB3985221.1"/>
    <property type="molecule type" value="Genomic_DNA"/>
</dbReference>
<dbReference type="Proteomes" id="UP000541426">
    <property type="component" value="Unassembled WGS sequence"/>
</dbReference>
<evidence type="ECO:0000259" key="5">
    <source>
        <dbReference type="Pfam" id="PF03109"/>
    </source>
</evidence>
<protein>
    <submittedName>
        <fullName evidence="6">Putative unusual protein kinase regulating ubiquinone biosynthesis (AarF/ABC1/UbiB family)</fullName>
    </submittedName>
</protein>
<evidence type="ECO:0000256" key="1">
    <source>
        <dbReference type="ARBA" id="ARBA00009670"/>
    </source>
</evidence>
<accession>A0A7W6DL29</accession>
<dbReference type="GO" id="GO:0005524">
    <property type="term" value="F:ATP binding"/>
    <property type="evidence" value="ECO:0007669"/>
    <property type="project" value="UniProtKB-KW"/>
</dbReference>
<keyword evidence="7" id="KW-1185">Reference proteome</keyword>
<keyword evidence="6" id="KW-0830">Ubiquinone</keyword>
<feature type="domain" description="ABC1 atypical kinase-like" evidence="5">
    <location>
        <begin position="97"/>
        <end position="328"/>
    </location>
</feature>
<proteinExistence type="inferred from homology"/>
<evidence type="ECO:0000256" key="2">
    <source>
        <dbReference type="ARBA" id="ARBA00022679"/>
    </source>
</evidence>
<dbReference type="RefSeq" id="WP_183964571.1">
    <property type="nucleotide sequence ID" value="NZ_BAABBZ010000059.1"/>
</dbReference>
<keyword evidence="6" id="KW-0418">Kinase</keyword>
<dbReference type="InterPro" id="IPR004147">
    <property type="entry name" value="ABC1_dom"/>
</dbReference>
<dbReference type="PANTHER" id="PTHR43851">
    <property type="match status" value="1"/>
</dbReference>
<reference evidence="6 7" key="1">
    <citation type="submission" date="2020-08" db="EMBL/GenBank/DDBJ databases">
        <title>Genomic Encyclopedia of Type Strains, Phase IV (KMG-IV): sequencing the most valuable type-strain genomes for metagenomic binning, comparative biology and taxonomic classification.</title>
        <authorList>
            <person name="Goeker M."/>
        </authorList>
    </citation>
    <scope>NUCLEOTIDE SEQUENCE [LARGE SCALE GENOMIC DNA]</scope>
    <source>
        <strain evidence="6 7">DSM 102235</strain>
    </source>
</reference>
<organism evidence="6 7">
    <name type="scientific">Sagittula marina</name>
    <dbReference type="NCBI Taxonomy" id="943940"/>
    <lineage>
        <taxon>Bacteria</taxon>
        <taxon>Pseudomonadati</taxon>
        <taxon>Pseudomonadota</taxon>
        <taxon>Alphaproteobacteria</taxon>
        <taxon>Rhodobacterales</taxon>
        <taxon>Roseobacteraceae</taxon>
        <taxon>Sagittula</taxon>
    </lineage>
</organism>
<dbReference type="InterPro" id="IPR051409">
    <property type="entry name" value="Atypical_kinase_ADCK"/>
</dbReference>
<dbReference type="GO" id="GO:0006744">
    <property type="term" value="P:ubiquinone biosynthetic process"/>
    <property type="evidence" value="ECO:0007669"/>
    <property type="project" value="TreeGrafter"/>
</dbReference>
<dbReference type="GO" id="GO:0016301">
    <property type="term" value="F:kinase activity"/>
    <property type="evidence" value="ECO:0007669"/>
    <property type="project" value="UniProtKB-KW"/>
</dbReference>